<name>A0A2S5STK0_9BURK</name>
<dbReference type="PANTHER" id="PTHR30469:SF18">
    <property type="entry name" value="RESISTANCE-NODULATION-CELL DIVISION (RND) EFFLUX MEMBRANE FUSION PROTEIN-RELATED"/>
    <property type="match status" value="1"/>
</dbReference>
<feature type="domain" description="Multidrug resistance protein MdtA-like C-terminal permuted SH3" evidence="4">
    <location>
        <begin position="275"/>
        <end position="330"/>
    </location>
</feature>
<protein>
    <submittedName>
        <fullName evidence="5">Efflux RND transporter periplasmic adaptor subunit</fullName>
    </submittedName>
</protein>
<organism evidence="5 6">
    <name type="scientific">Caldimonas caldifontis</name>
    <dbReference type="NCBI Taxonomy" id="1452508"/>
    <lineage>
        <taxon>Bacteria</taxon>
        <taxon>Pseudomonadati</taxon>
        <taxon>Pseudomonadota</taxon>
        <taxon>Betaproteobacteria</taxon>
        <taxon>Burkholderiales</taxon>
        <taxon>Sphaerotilaceae</taxon>
        <taxon>Caldimonas</taxon>
    </lineage>
</organism>
<dbReference type="GO" id="GO:0015562">
    <property type="term" value="F:efflux transmembrane transporter activity"/>
    <property type="evidence" value="ECO:0007669"/>
    <property type="project" value="TreeGrafter"/>
</dbReference>
<keyword evidence="6" id="KW-1185">Reference proteome</keyword>
<dbReference type="Gene3D" id="2.40.420.20">
    <property type="match status" value="1"/>
</dbReference>
<sequence>MLAACSKSPSPQEPVRAVRTLTLAPQPAAAQQEYAAEVRARTESRLGFRVAGKMVQRRVNLGDTVRAGQVLAVLDAQDLRLGEQAAHAAVSAAQANLDQAEADFKRFTELRAQGFISSAELERRETALKAARAQWAQARAQANVQGNQAAYASLVADVAGVITGIDAEPGMVLGAGTPVLRLAHDGPRDAVFAVPEDRREVMRTLAASATPVRVRLWGQEGASIEARIREVAAAADPVTRTYAVKADLGGAAAPLGRTATVIIELPAQTGVARLPLSALREHQGQTQVWVLDPDSMTVNLRPVEVVGAQGNEVVIGSGLAPGQTVVTAGVHVLNPGQRVRIYNEGQPPTASNPASGALAATSPSTP</sequence>
<dbReference type="PANTHER" id="PTHR30469">
    <property type="entry name" value="MULTIDRUG RESISTANCE PROTEIN MDTA"/>
    <property type="match status" value="1"/>
</dbReference>
<feature type="coiled-coil region" evidence="2">
    <location>
        <begin position="83"/>
        <end position="110"/>
    </location>
</feature>
<dbReference type="EMBL" id="PSNX01000010">
    <property type="protein sequence ID" value="PPE66043.1"/>
    <property type="molecule type" value="Genomic_DNA"/>
</dbReference>
<dbReference type="GO" id="GO:1990281">
    <property type="term" value="C:efflux pump complex"/>
    <property type="evidence" value="ECO:0007669"/>
    <property type="project" value="TreeGrafter"/>
</dbReference>
<evidence type="ECO:0000256" key="1">
    <source>
        <dbReference type="ARBA" id="ARBA00009477"/>
    </source>
</evidence>
<evidence type="ECO:0000256" key="2">
    <source>
        <dbReference type="SAM" id="Coils"/>
    </source>
</evidence>
<dbReference type="SUPFAM" id="SSF111369">
    <property type="entry name" value="HlyD-like secretion proteins"/>
    <property type="match status" value="1"/>
</dbReference>
<evidence type="ECO:0000313" key="6">
    <source>
        <dbReference type="Proteomes" id="UP000238605"/>
    </source>
</evidence>
<evidence type="ECO:0000259" key="4">
    <source>
        <dbReference type="Pfam" id="PF25967"/>
    </source>
</evidence>
<comment type="caution">
    <text evidence="5">The sequence shown here is derived from an EMBL/GenBank/DDBJ whole genome shotgun (WGS) entry which is preliminary data.</text>
</comment>
<dbReference type="Gene3D" id="2.40.30.170">
    <property type="match status" value="1"/>
</dbReference>
<dbReference type="AlphaFoldDB" id="A0A2S5STK0"/>
<dbReference type="Proteomes" id="UP000238605">
    <property type="component" value="Unassembled WGS sequence"/>
</dbReference>
<keyword evidence="2" id="KW-0175">Coiled coil</keyword>
<dbReference type="Gene3D" id="2.40.50.100">
    <property type="match status" value="1"/>
</dbReference>
<feature type="region of interest" description="Disordered" evidence="3">
    <location>
        <begin position="343"/>
        <end position="366"/>
    </location>
</feature>
<dbReference type="NCBIfam" id="TIGR01730">
    <property type="entry name" value="RND_mfp"/>
    <property type="match status" value="1"/>
</dbReference>
<dbReference type="InterPro" id="IPR006143">
    <property type="entry name" value="RND_pump_MFP"/>
</dbReference>
<gene>
    <name evidence="5" type="ORF">C1704_11230</name>
</gene>
<dbReference type="InterPro" id="IPR058627">
    <property type="entry name" value="MdtA-like_C"/>
</dbReference>
<dbReference type="OrthoDB" id="9806939at2"/>
<dbReference type="Gene3D" id="1.10.287.470">
    <property type="entry name" value="Helix hairpin bin"/>
    <property type="match status" value="1"/>
</dbReference>
<evidence type="ECO:0000256" key="3">
    <source>
        <dbReference type="SAM" id="MobiDB-lite"/>
    </source>
</evidence>
<reference evidence="5 6" key="1">
    <citation type="submission" date="2018-02" db="EMBL/GenBank/DDBJ databases">
        <title>Reclassifiation of [Polyangium] brachysporum DSM 7029 as Guopingzhaonella breviflexa gen. nov., sp. nov., a member of the family Comamonadaceae.</title>
        <authorList>
            <person name="Tang B."/>
        </authorList>
    </citation>
    <scope>NUCLEOTIDE SEQUENCE [LARGE SCALE GENOMIC DNA]</scope>
    <source>
        <strain evidence="5 6">BCRC 80649</strain>
    </source>
</reference>
<comment type="similarity">
    <text evidence="1">Belongs to the membrane fusion protein (MFP) (TC 8.A.1) family.</text>
</comment>
<accession>A0A2S5STK0</accession>
<dbReference type="Pfam" id="PF25967">
    <property type="entry name" value="RND-MFP_C"/>
    <property type="match status" value="1"/>
</dbReference>
<evidence type="ECO:0000313" key="5">
    <source>
        <dbReference type="EMBL" id="PPE66043.1"/>
    </source>
</evidence>
<proteinExistence type="inferred from homology"/>